<reference evidence="1 2" key="1">
    <citation type="submission" date="2016-10" db="EMBL/GenBank/DDBJ databases">
        <authorList>
            <person name="de Groot N.N."/>
        </authorList>
    </citation>
    <scope>NUCLEOTIDE SEQUENCE [LARGE SCALE GENOMIC DNA]</scope>
    <source>
        <strain evidence="1 2">Nm24</strain>
    </source>
</reference>
<evidence type="ECO:0000313" key="2">
    <source>
        <dbReference type="Proteomes" id="UP000183926"/>
    </source>
</evidence>
<evidence type="ECO:0000313" key="1">
    <source>
        <dbReference type="EMBL" id="SFU28408.1"/>
    </source>
</evidence>
<proteinExistence type="predicted"/>
<dbReference type="EMBL" id="FPBL01000001">
    <property type="protein sequence ID" value="SFU28408.1"/>
    <property type="molecule type" value="Genomic_DNA"/>
</dbReference>
<organism evidence="1 2">
    <name type="scientific">Nitrosomonas eutropha</name>
    <dbReference type="NCBI Taxonomy" id="916"/>
    <lineage>
        <taxon>Bacteria</taxon>
        <taxon>Pseudomonadati</taxon>
        <taxon>Pseudomonadota</taxon>
        <taxon>Betaproteobacteria</taxon>
        <taxon>Nitrosomonadales</taxon>
        <taxon>Nitrosomonadaceae</taxon>
        <taxon>Nitrosomonas</taxon>
    </lineage>
</organism>
<dbReference type="AlphaFoldDB" id="A0A1I7EWU0"/>
<accession>A0A1I7EWU0</accession>
<gene>
    <name evidence="1" type="ORF">SAMN05216339_101135</name>
</gene>
<sequence>MLRTLGESGPVIQDTALIENRHGLRKTEKITIRSKRERSFVKFHKG</sequence>
<dbReference type="Proteomes" id="UP000183926">
    <property type="component" value="Unassembled WGS sequence"/>
</dbReference>
<protein>
    <submittedName>
        <fullName evidence="1">Uncharacterized protein</fullName>
    </submittedName>
</protein>
<name>A0A1I7EWU0_9PROT</name>